<evidence type="ECO:0000256" key="2">
    <source>
        <dbReference type="ARBA" id="ARBA00006679"/>
    </source>
</evidence>
<dbReference type="InterPro" id="IPR051907">
    <property type="entry name" value="DoxX-like_oxidoreductase"/>
</dbReference>
<organism evidence="8 9">
    <name type="scientific">Sphingomonas alba</name>
    <dbReference type="NCBI Taxonomy" id="2908208"/>
    <lineage>
        <taxon>Bacteria</taxon>
        <taxon>Pseudomonadati</taxon>
        <taxon>Pseudomonadota</taxon>
        <taxon>Alphaproteobacteria</taxon>
        <taxon>Sphingomonadales</taxon>
        <taxon>Sphingomonadaceae</taxon>
        <taxon>Sphingomonas</taxon>
    </lineage>
</organism>
<reference evidence="8" key="1">
    <citation type="submission" date="2022-05" db="EMBL/GenBank/DDBJ databases">
        <authorList>
            <person name="Jo J.-H."/>
            <person name="Im W.-T."/>
        </authorList>
    </citation>
    <scope>NUCLEOTIDE SEQUENCE</scope>
    <source>
        <strain evidence="8">SE158</strain>
    </source>
</reference>
<comment type="similarity">
    <text evidence="2">Belongs to the DoxX family.</text>
</comment>
<keyword evidence="6 7" id="KW-0472">Membrane</keyword>
<evidence type="ECO:0000313" key="8">
    <source>
        <dbReference type="EMBL" id="MCL6684142.1"/>
    </source>
</evidence>
<evidence type="ECO:0000256" key="7">
    <source>
        <dbReference type="SAM" id="Phobius"/>
    </source>
</evidence>
<evidence type="ECO:0000313" key="9">
    <source>
        <dbReference type="Proteomes" id="UP001165363"/>
    </source>
</evidence>
<keyword evidence="5 7" id="KW-1133">Transmembrane helix</keyword>
<gene>
    <name evidence="8" type="ORF">LZ536_09555</name>
</gene>
<dbReference type="EMBL" id="JAMGBD010000001">
    <property type="protein sequence ID" value="MCL6684142.1"/>
    <property type="molecule type" value="Genomic_DNA"/>
</dbReference>
<dbReference type="InterPro" id="IPR032808">
    <property type="entry name" value="DoxX"/>
</dbReference>
<feature type="transmembrane region" description="Helical" evidence="7">
    <location>
        <begin position="132"/>
        <end position="152"/>
    </location>
</feature>
<evidence type="ECO:0000256" key="6">
    <source>
        <dbReference type="ARBA" id="ARBA00023136"/>
    </source>
</evidence>
<sequence>MTRGIEMEMVASATPARRRPLDRLAEKLGAILGPSLLLAIQRLGIAAVFFQSGRTKVEGIFTIPDTTIELFRTEYALPLLPPEVAAYMAAGAEHIFSILLVLGLLTRLSAGALLGMTLVIQVFVYPDAWPTHLSWAGLMLPLIAMGGGKWSLDRLLKIP</sequence>
<protein>
    <submittedName>
        <fullName evidence="8">DoxX family protein</fullName>
    </submittedName>
</protein>
<evidence type="ECO:0000256" key="1">
    <source>
        <dbReference type="ARBA" id="ARBA00004651"/>
    </source>
</evidence>
<dbReference type="Proteomes" id="UP001165363">
    <property type="component" value="Unassembled WGS sequence"/>
</dbReference>
<dbReference type="PANTHER" id="PTHR33452:SF1">
    <property type="entry name" value="INNER MEMBRANE PROTEIN YPHA-RELATED"/>
    <property type="match status" value="1"/>
</dbReference>
<proteinExistence type="inferred from homology"/>
<name>A0ABT0RNU7_9SPHN</name>
<evidence type="ECO:0000256" key="4">
    <source>
        <dbReference type="ARBA" id="ARBA00022692"/>
    </source>
</evidence>
<keyword evidence="3" id="KW-1003">Cell membrane</keyword>
<comment type="subcellular location">
    <subcellularLocation>
        <location evidence="1">Cell membrane</location>
        <topology evidence="1">Multi-pass membrane protein</topology>
    </subcellularLocation>
</comment>
<keyword evidence="4 7" id="KW-0812">Transmembrane</keyword>
<comment type="caution">
    <text evidence="8">The sequence shown here is derived from an EMBL/GenBank/DDBJ whole genome shotgun (WGS) entry which is preliminary data.</text>
</comment>
<evidence type="ECO:0000256" key="5">
    <source>
        <dbReference type="ARBA" id="ARBA00022989"/>
    </source>
</evidence>
<dbReference type="PANTHER" id="PTHR33452">
    <property type="entry name" value="OXIDOREDUCTASE CATD-RELATED"/>
    <property type="match status" value="1"/>
</dbReference>
<dbReference type="RefSeq" id="WP_249848456.1">
    <property type="nucleotide sequence ID" value="NZ_JAMGBD010000001.1"/>
</dbReference>
<accession>A0ABT0RNU7</accession>
<keyword evidence="9" id="KW-1185">Reference proteome</keyword>
<evidence type="ECO:0000256" key="3">
    <source>
        <dbReference type="ARBA" id="ARBA00022475"/>
    </source>
</evidence>
<dbReference type="Pfam" id="PF07681">
    <property type="entry name" value="DoxX"/>
    <property type="match status" value="1"/>
</dbReference>